<comment type="caution">
    <text evidence="1">The sequence shown here is derived from an EMBL/GenBank/DDBJ whole genome shotgun (WGS) entry which is preliminary data.</text>
</comment>
<name>X1JGD0_9ZZZZ</name>
<sequence length="123" mass="13858">YELAFEVEKAVRLQDAHLQQVKERIDKARATKLAEVPDLGRYTAVGLFRTSSIYDPQLLRQMYYRVVDSFGNTVCYAVAEGPAAQMDLSKLRGRQVGLIGTIQPHQQTGDALVKFTEIVELSR</sequence>
<dbReference type="EMBL" id="BARU01035432">
    <property type="protein sequence ID" value="GAH80565.1"/>
    <property type="molecule type" value="Genomic_DNA"/>
</dbReference>
<reference evidence="1" key="1">
    <citation type="journal article" date="2014" name="Front. Microbiol.">
        <title>High frequency of phylogenetically diverse reductive dehalogenase-homologous genes in deep subseafloor sedimentary metagenomes.</title>
        <authorList>
            <person name="Kawai M."/>
            <person name="Futagami T."/>
            <person name="Toyoda A."/>
            <person name="Takaki Y."/>
            <person name="Nishi S."/>
            <person name="Hori S."/>
            <person name="Arai W."/>
            <person name="Tsubouchi T."/>
            <person name="Morono Y."/>
            <person name="Uchiyama I."/>
            <person name="Ito T."/>
            <person name="Fujiyama A."/>
            <person name="Inagaki F."/>
            <person name="Takami H."/>
        </authorList>
    </citation>
    <scope>NUCLEOTIDE SEQUENCE</scope>
    <source>
        <strain evidence="1">Expedition CK06-06</strain>
    </source>
</reference>
<evidence type="ECO:0000313" key="1">
    <source>
        <dbReference type="EMBL" id="GAH80565.1"/>
    </source>
</evidence>
<dbReference type="AlphaFoldDB" id="X1JGD0"/>
<proteinExistence type="predicted"/>
<accession>X1JGD0</accession>
<feature type="non-terminal residue" evidence="1">
    <location>
        <position position="1"/>
    </location>
</feature>
<organism evidence="1">
    <name type="scientific">marine sediment metagenome</name>
    <dbReference type="NCBI Taxonomy" id="412755"/>
    <lineage>
        <taxon>unclassified sequences</taxon>
        <taxon>metagenomes</taxon>
        <taxon>ecological metagenomes</taxon>
    </lineage>
</organism>
<protein>
    <submittedName>
        <fullName evidence="1">Uncharacterized protein</fullName>
    </submittedName>
</protein>
<gene>
    <name evidence="1" type="ORF">S03H2_55473</name>
</gene>